<name>A0A8C0QVJ2_CANLU</name>
<feature type="transmembrane region" description="Helical" evidence="1">
    <location>
        <begin position="67"/>
        <end position="89"/>
    </location>
</feature>
<protein>
    <submittedName>
        <fullName evidence="2">Uncharacterized protein</fullName>
    </submittedName>
</protein>
<evidence type="ECO:0000313" key="3">
    <source>
        <dbReference type="Proteomes" id="UP000694391"/>
    </source>
</evidence>
<evidence type="ECO:0000313" key="2">
    <source>
        <dbReference type="Ensembl" id="ENSCAFP00020006400.1"/>
    </source>
</evidence>
<dbReference type="AlphaFoldDB" id="A0A8C0QVJ2"/>
<organism evidence="2 3">
    <name type="scientific">Canis lupus dingo</name>
    <name type="common">dingo</name>
    <dbReference type="NCBI Taxonomy" id="286419"/>
    <lineage>
        <taxon>Eukaryota</taxon>
        <taxon>Metazoa</taxon>
        <taxon>Chordata</taxon>
        <taxon>Craniata</taxon>
        <taxon>Vertebrata</taxon>
        <taxon>Euteleostomi</taxon>
        <taxon>Mammalia</taxon>
        <taxon>Eutheria</taxon>
        <taxon>Laurasiatheria</taxon>
        <taxon>Carnivora</taxon>
        <taxon>Caniformia</taxon>
        <taxon>Canidae</taxon>
        <taxon>Canis</taxon>
    </lineage>
</organism>
<keyword evidence="1" id="KW-0472">Membrane</keyword>
<keyword evidence="1" id="KW-0812">Transmembrane</keyword>
<keyword evidence="3" id="KW-1185">Reference proteome</keyword>
<accession>A0A8C0QVJ2</accession>
<dbReference type="Ensembl" id="ENSCAFT00020007406.1">
    <property type="protein sequence ID" value="ENSCAFP00020006400.1"/>
    <property type="gene ID" value="ENSCAFG00020005203.1"/>
</dbReference>
<sequence>MAVFAAVKWAISNRTVWKHLFPIQNGTHFVFVIHSEKFPTVSKSVLMMCDLGVQKVLIRFPNLLSKFVKIIVIDACSTVFFLFLFLFFLD</sequence>
<reference evidence="2" key="2">
    <citation type="submission" date="2025-09" db="UniProtKB">
        <authorList>
            <consortium name="Ensembl"/>
        </authorList>
    </citation>
    <scope>IDENTIFICATION</scope>
</reference>
<proteinExistence type="predicted"/>
<dbReference type="Proteomes" id="UP000694391">
    <property type="component" value="Unplaced"/>
</dbReference>
<evidence type="ECO:0000256" key="1">
    <source>
        <dbReference type="SAM" id="Phobius"/>
    </source>
</evidence>
<reference evidence="2" key="1">
    <citation type="submission" date="2025-08" db="UniProtKB">
        <authorList>
            <consortium name="Ensembl"/>
        </authorList>
    </citation>
    <scope>IDENTIFICATION</scope>
</reference>
<keyword evidence="1" id="KW-1133">Transmembrane helix</keyword>